<reference evidence="1" key="1">
    <citation type="submission" date="2022-11" db="EMBL/GenBank/DDBJ databases">
        <title>Genome Sequence of Boeremia exigua.</title>
        <authorList>
            <person name="Buettner E."/>
        </authorList>
    </citation>
    <scope>NUCLEOTIDE SEQUENCE</scope>
    <source>
        <strain evidence="1">CU02</strain>
    </source>
</reference>
<dbReference type="Proteomes" id="UP001153331">
    <property type="component" value="Unassembled WGS sequence"/>
</dbReference>
<sequence>MRLLYHGGDGEYHLIEFISDSIPAYAILSHVYDVWSADDSEVSFTDLIQGTAKTRAGYRKLQFCADQAAKDGLQYFWIGSCCIDRSSYAELSEAINSMFFWCSHATHCYVYLSDVSTSSQHGTPAKQDWYPAFTCSKWFSQGWTLQELLAPRLVEFFSADGLLLGDKISMLEEIHDITGIPIKALQGTPLADFSFAERASWMDHRQTVRQEEVVYALLGIFGVSLTPIYGEGRKTAFGRLWNKVHHLPHGHSRSPSPDKSKVASSQYVRSAAVDPMAPAALYSDSEDGSKIASVFSHGAASISSASTAITKPIQTAGIREVSRVLLSNEELETTYTTAILNVERRKARSHIRGLLKDYGRNLLKEMSSSTLAIQAAKFVQQLAGCITDEIIWNITGFTDPPPLKSKFGRQGLDTWLSTLQGEGVGIIDQTYPSDEEYDDDPSDDDLTNELEFPNIDRVKDFLLNSEAFRQHVVAMRSWLKVDGVGRADEDESATGTAEHIEVGELTKEAREDSTVSTEHPQQIYLQSGVHTPETVEETLALSKKLSKKERKKKKKKKKNVPITEDLLLSNPLVGEDRQFSTVSEVPTVELNTSPAVPWIPDVEQWPPAQEQKTTHQYGETEQPETVEKSPVLSLMKRKKLLKENQRISKAEGSLLSTPLVEEDRQLGAVSEVPTVELNTSPAVPWIPDVGQQPQAQEERTAHRDCSSLSVLISSLLDYWGISFYFYDLVELFVPQPSPGYRRLRWRCSCNTVLWGDFSVKDDAAFDQLKREVLGPRDRPAQQVPASAVSSTQTTTHSSRPDLQTTLVQQKSLARPSSPLEFFEVCVSVGNHAIDHHEIDISRVDSDSELFELVWDRYNISRGRGLRRLFLRPSDVNFVMFYISRHNNYGAGIHKKPDEFPPQEELDTKRYHYHCPQIRMPANVFLHYLHRARWNIWGEHSESTWPRRLPEKLDRSLVIDALQQSYPSSSIQPVDPDLAFGWGIHIIDGPNQAVLGLLLAVGVAVLFVVSGMVVGFAKIQEQGFGVGSFLLAIVASTMAAATPPSPTPTMSKVHAIKLLQASADPNDISEFRLLINHRHIKYVTIDPYLFDDMDLIFEPTLIEILRPLLPAGDWHHPRISQAPSPAEGCDENAKVRFETCTQVLPGIRETWHPVALDYLDLEIDQGHNLRSNVCEATCAKLSGRFVVKFARFHWEVAWLERETLAYRWIDGHGIGPQFLGHVTEHGRVIGFGMSRFEDARHATPGDGDVCQQALRRLHALGIKHGDTNKHNFLIQPHGVVLIDFDCAKQDATEAELGGELDGLEQQLADVSGRGGVLHELVDGTD</sequence>
<proteinExistence type="predicted"/>
<organism evidence="1 2">
    <name type="scientific">Boeremia exigua</name>
    <dbReference type="NCBI Taxonomy" id="749465"/>
    <lineage>
        <taxon>Eukaryota</taxon>
        <taxon>Fungi</taxon>
        <taxon>Dikarya</taxon>
        <taxon>Ascomycota</taxon>
        <taxon>Pezizomycotina</taxon>
        <taxon>Dothideomycetes</taxon>
        <taxon>Pleosporomycetidae</taxon>
        <taxon>Pleosporales</taxon>
        <taxon>Pleosporineae</taxon>
        <taxon>Didymellaceae</taxon>
        <taxon>Boeremia</taxon>
    </lineage>
</organism>
<accession>A0ACC2IMI1</accession>
<name>A0ACC2IMI1_9PLEO</name>
<gene>
    <name evidence="1" type="ORF">OPT61_g2161</name>
</gene>
<comment type="caution">
    <text evidence="1">The sequence shown here is derived from an EMBL/GenBank/DDBJ whole genome shotgun (WGS) entry which is preliminary data.</text>
</comment>
<dbReference type="EMBL" id="JAPHNI010000096">
    <property type="protein sequence ID" value="KAJ8116403.1"/>
    <property type="molecule type" value="Genomic_DNA"/>
</dbReference>
<evidence type="ECO:0000313" key="2">
    <source>
        <dbReference type="Proteomes" id="UP001153331"/>
    </source>
</evidence>
<evidence type="ECO:0000313" key="1">
    <source>
        <dbReference type="EMBL" id="KAJ8116403.1"/>
    </source>
</evidence>
<keyword evidence="2" id="KW-1185">Reference proteome</keyword>
<protein>
    <submittedName>
        <fullName evidence="1">Uncharacterized protein</fullName>
    </submittedName>
</protein>